<evidence type="ECO:0000313" key="3">
    <source>
        <dbReference type="Proteomes" id="UP000580250"/>
    </source>
</evidence>
<proteinExistence type="predicted"/>
<dbReference type="AlphaFoldDB" id="A0A6V7X0G1"/>
<reference evidence="2 3" key="1">
    <citation type="submission" date="2020-08" db="EMBL/GenBank/DDBJ databases">
        <authorList>
            <person name="Koutsovoulos G."/>
            <person name="Danchin GJ E."/>
        </authorList>
    </citation>
    <scope>NUCLEOTIDE SEQUENCE [LARGE SCALE GENOMIC DNA]</scope>
</reference>
<name>A0A6V7X0G1_MELEN</name>
<comment type="caution">
    <text evidence="2">The sequence shown here is derived from an EMBL/GenBank/DDBJ whole genome shotgun (WGS) entry which is preliminary data.</text>
</comment>
<sequence length="231" mass="25257">MKVLLPVSVNYAKMKFFDADEYDIIDAHINEYHKDKGEHEGQYLQHDQTIQLPGHGSHPESHNVNPENYVYDWGSLDYGSGSHSGGSNVYAPGSLDYGSGSHPGGSNVYASGSLDYGSGSHPGGSNVYAPGSLDYGSGSQYVDPRTNVYGSGFQQFGSTTHRGQGSHYHGIDFASPQEQHDFYLAQQASLNEYRPNQHFQIPGQQSTPANPPQQSAPRDSSKGKEKSYRKH</sequence>
<evidence type="ECO:0000313" key="2">
    <source>
        <dbReference type="EMBL" id="CAD2192675.1"/>
    </source>
</evidence>
<organism evidence="2 3">
    <name type="scientific">Meloidogyne enterolobii</name>
    <name type="common">Root-knot nematode worm</name>
    <name type="synonym">Meloidogyne mayaguensis</name>
    <dbReference type="NCBI Taxonomy" id="390850"/>
    <lineage>
        <taxon>Eukaryota</taxon>
        <taxon>Metazoa</taxon>
        <taxon>Ecdysozoa</taxon>
        <taxon>Nematoda</taxon>
        <taxon>Chromadorea</taxon>
        <taxon>Rhabditida</taxon>
        <taxon>Tylenchina</taxon>
        <taxon>Tylenchomorpha</taxon>
        <taxon>Tylenchoidea</taxon>
        <taxon>Meloidogynidae</taxon>
        <taxon>Meloidogyninae</taxon>
        <taxon>Meloidogyne</taxon>
    </lineage>
</organism>
<feature type="compositionally biased region" description="Polar residues" evidence="1">
    <location>
        <begin position="197"/>
        <end position="218"/>
    </location>
</feature>
<dbReference type="Proteomes" id="UP000580250">
    <property type="component" value="Unassembled WGS sequence"/>
</dbReference>
<evidence type="ECO:0000256" key="1">
    <source>
        <dbReference type="SAM" id="MobiDB-lite"/>
    </source>
</evidence>
<accession>A0A6V7X0G1</accession>
<protein>
    <submittedName>
        <fullName evidence="2">Uncharacterized protein</fullName>
    </submittedName>
</protein>
<feature type="region of interest" description="Disordered" evidence="1">
    <location>
        <begin position="193"/>
        <end position="231"/>
    </location>
</feature>
<gene>
    <name evidence="2" type="ORF">MENT_LOCUS45577</name>
</gene>
<feature type="compositionally biased region" description="Basic and acidic residues" evidence="1">
    <location>
        <begin position="219"/>
        <end position="231"/>
    </location>
</feature>
<dbReference type="EMBL" id="CAJEWN010000966">
    <property type="protein sequence ID" value="CAD2192675.1"/>
    <property type="molecule type" value="Genomic_DNA"/>
</dbReference>